<dbReference type="EMBL" id="CP041690">
    <property type="protein sequence ID" value="QEE22163.1"/>
    <property type="molecule type" value="Genomic_DNA"/>
</dbReference>
<dbReference type="RefSeq" id="WP_147657658.1">
    <property type="nucleotide sequence ID" value="NZ_BMFM01000001.1"/>
</dbReference>
<dbReference type="InterPro" id="IPR049492">
    <property type="entry name" value="BD-FAE-like_dom"/>
</dbReference>
<dbReference type="Gene3D" id="3.40.50.1820">
    <property type="entry name" value="alpha/beta hydrolase"/>
    <property type="match status" value="1"/>
</dbReference>
<evidence type="ECO:0000313" key="2">
    <source>
        <dbReference type="EMBL" id="QEE22163.1"/>
    </source>
</evidence>
<dbReference type="Proteomes" id="UP000321062">
    <property type="component" value="Chromosome"/>
</dbReference>
<protein>
    <submittedName>
        <fullName evidence="2">Alpha/beta hydrolase</fullName>
    </submittedName>
</protein>
<proteinExistence type="predicted"/>
<dbReference type="Pfam" id="PF20434">
    <property type="entry name" value="BD-FAE"/>
    <property type="match status" value="1"/>
</dbReference>
<sequence>MLGIAVGLISIVLALPVVALALGAFLDPTGSAFAMIGAMLWTTYGPHLLIVALFALLLATIARRRGARRTGGLALGAAGIAVLLAGFILVRIVVAVLAAGGTINPIAALALGPMTEPPPDLLETVTSVEGKDLKAAIYRPKEGSAPAPVLVYVHGGGFMAGTNTETAADLRWFADRGWLVVSVDYRVFGPNEPTWDKAPPDATCGLVWAGANAARLGGDPSRIALLGDSAGGNLAINIGFAAADGRAVSGCGGEVPVPRAIAVQYPAVDPVATYERGFPIPGFEPSMLMEGYVGGTPQDYPDRIAAIASANFIAQRAPPTLIIEPENDSLVVSDGVYGFADKALAAGVNLELVRIPFANHIYNQIAFNSLGNQAGRTIRLRFLDQHMR</sequence>
<dbReference type="GO" id="GO:0016787">
    <property type="term" value="F:hydrolase activity"/>
    <property type="evidence" value="ECO:0007669"/>
    <property type="project" value="UniProtKB-KW"/>
</dbReference>
<gene>
    <name evidence="2" type="ORF">FNA67_19230</name>
</gene>
<evidence type="ECO:0000256" key="1">
    <source>
        <dbReference type="ARBA" id="ARBA00022801"/>
    </source>
</evidence>
<accession>A0A5B9DSL8</accession>
<dbReference type="SUPFAM" id="SSF53474">
    <property type="entry name" value="alpha/beta-Hydrolases"/>
    <property type="match status" value="1"/>
</dbReference>
<dbReference type="KEGG" id="yti:FNA67_19230"/>
<dbReference type="PANTHER" id="PTHR48081">
    <property type="entry name" value="AB HYDROLASE SUPERFAMILY PROTEIN C4A8.06C"/>
    <property type="match status" value="1"/>
</dbReference>
<name>A0A5B9DSL8_9HYPH</name>
<keyword evidence="3" id="KW-1185">Reference proteome</keyword>
<dbReference type="AlphaFoldDB" id="A0A5B9DSL8"/>
<dbReference type="OrthoDB" id="9806180at2"/>
<organism evidence="2 3">
    <name type="scientific">Paradevosia tibetensis</name>
    <dbReference type="NCBI Taxonomy" id="1447062"/>
    <lineage>
        <taxon>Bacteria</taxon>
        <taxon>Pseudomonadati</taxon>
        <taxon>Pseudomonadota</taxon>
        <taxon>Alphaproteobacteria</taxon>
        <taxon>Hyphomicrobiales</taxon>
        <taxon>Devosiaceae</taxon>
        <taxon>Paradevosia</taxon>
    </lineage>
</organism>
<dbReference type="InterPro" id="IPR050300">
    <property type="entry name" value="GDXG_lipolytic_enzyme"/>
</dbReference>
<dbReference type="InterPro" id="IPR029058">
    <property type="entry name" value="AB_hydrolase_fold"/>
</dbReference>
<reference evidence="2 3" key="1">
    <citation type="journal article" date="2015" name="Int. J. Syst. Evol. Microbiol.">
        <title>Youhaiella tibetensis gen. nov., sp. nov., isolated from subsurface sediment.</title>
        <authorList>
            <person name="Wang Y.X."/>
            <person name="Huang F.Q."/>
            <person name="Nogi Y."/>
            <person name="Pang S.J."/>
            <person name="Wang P.K."/>
            <person name="Lv J."/>
        </authorList>
    </citation>
    <scope>NUCLEOTIDE SEQUENCE [LARGE SCALE GENOMIC DNA]</scope>
    <source>
        <strain evidence="3">fig4</strain>
    </source>
</reference>
<evidence type="ECO:0000313" key="3">
    <source>
        <dbReference type="Proteomes" id="UP000321062"/>
    </source>
</evidence>
<keyword evidence="1 2" id="KW-0378">Hydrolase</keyword>